<dbReference type="PANTHER" id="PTHR46661:SF4">
    <property type="entry name" value="RING-TYPE DOMAIN-CONTAINING PROTEIN"/>
    <property type="match status" value="1"/>
</dbReference>
<feature type="region of interest" description="Disordered" evidence="18">
    <location>
        <begin position="1"/>
        <end position="23"/>
    </location>
</feature>
<keyword evidence="11 17" id="KW-0863">Zinc-finger</keyword>
<dbReference type="OrthoDB" id="660555at2759"/>
<evidence type="ECO:0000256" key="5">
    <source>
        <dbReference type="ARBA" id="ARBA00004906"/>
    </source>
</evidence>
<dbReference type="EMBL" id="ML976013">
    <property type="protein sequence ID" value="KAF1944972.1"/>
    <property type="molecule type" value="Genomic_DNA"/>
</dbReference>
<evidence type="ECO:0000256" key="12">
    <source>
        <dbReference type="ARBA" id="ARBA00022786"/>
    </source>
</evidence>
<evidence type="ECO:0000256" key="16">
    <source>
        <dbReference type="ARBA" id="ARBA00023288"/>
    </source>
</evidence>
<evidence type="ECO:0000256" key="17">
    <source>
        <dbReference type="PROSITE-ProRule" id="PRU00175"/>
    </source>
</evidence>
<keyword evidence="9" id="KW-0479">Metal-binding</keyword>
<dbReference type="GO" id="GO:0005768">
    <property type="term" value="C:endosome"/>
    <property type="evidence" value="ECO:0007669"/>
    <property type="project" value="UniProtKB-SubCell"/>
</dbReference>
<comment type="pathway">
    <text evidence="5">Protein modification; protein ubiquitination.</text>
</comment>
<keyword evidence="13" id="KW-0862">Zinc</keyword>
<dbReference type="SUPFAM" id="SSF57903">
    <property type="entry name" value="FYVE/PHD zinc finger"/>
    <property type="match status" value="1"/>
</dbReference>
<feature type="compositionally biased region" description="Polar residues" evidence="18">
    <location>
        <begin position="70"/>
        <end position="79"/>
    </location>
</feature>
<evidence type="ECO:0000256" key="9">
    <source>
        <dbReference type="ARBA" id="ARBA00022723"/>
    </source>
</evidence>
<dbReference type="InterPro" id="IPR013083">
    <property type="entry name" value="Znf_RING/FYVE/PHD"/>
</dbReference>
<dbReference type="EC" id="2.3.2.27" evidence="6"/>
<evidence type="ECO:0000256" key="2">
    <source>
        <dbReference type="ARBA" id="ARBA00004170"/>
    </source>
</evidence>
<dbReference type="Proteomes" id="UP000800038">
    <property type="component" value="Unassembled WGS sequence"/>
</dbReference>
<dbReference type="SUPFAM" id="SSF57850">
    <property type="entry name" value="RING/U-box"/>
    <property type="match status" value="1"/>
</dbReference>
<dbReference type="SMART" id="SM00064">
    <property type="entry name" value="FYVE"/>
    <property type="match status" value="1"/>
</dbReference>
<reference evidence="21" key="1">
    <citation type="journal article" date="2020" name="Stud. Mycol.">
        <title>101 Dothideomycetes genomes: a test case for predicting lifestyles and emergence of pathogens.</title>
        <authorList>
            <person name="Haridas S."/>
            <person name="Albert R."/>
            <person name="Binder M."/>
            <person name="Bloem J."/>
            <person name="Labutti K."/>
            <person name="Salamov A."/>
            <person name="Andreopoulos B."/>
            <person name="Baker S."/>
            <person name="Barry K."/>
            <person name="Bills G."/>
            <person name="Bluhm B."/>
            <person name="Cannon C."/>
            <person name="Castanera R."/>
            <person name="Culley D."/>
            <person name="Daum C."/>
            <person name="Ezra D."/>
            <person name="Gonzalez J."/>
            <person name="Henrissat B."/>
            <person name="Kuo A."/>
            <person name="Liang C."/>
            <person name="Lipzen A."/>
            <person name="Lutzoni F."/>
            <person name="Magnuson J."/>
            <person name="Mondo S."/>
            <person name="Nolan M."/>
            <person name="Ohm R."/>
            <person name="Pangilinan J."/>
            <person name="Park H.-J."/>
            <person name="Ramirez L."/>
            <person name="Alfaro M."/>
            <person name="Sun H."/>
            <person name="Tritt A."/>
            <person name="Yoshinaga Y."/>
            <person name="Zwiers L.-H."/>
            <person name="Turgeon B."/>
            <person name="Goodwin S."/>
            <person name="Spatafora J."/>
            <person name="Crous P."/>
            <person name="Grigoriev I."/>
        </authorList>
    </citation>
    <scope>NUCLEOTIDE SEQUENCE</scope>
    <source>
        <strain evidence="21">CBS 161.51</strain>
    </source>
</reference>
<evidence type="ECO:0000256" key="7">
    <source>
        <dbReference type="ARBA" id="ARBA00022679"/>
    </source>
</evidence>
<evidence type="ECO:0000256" key="15">
    <source>
        <dbReference type="ARBA" id="ARBA00023228"/>
    </source>
</evidence>
<feature type="compositionally biased region" description="Low complexity" evidence="18">
    <location>
        <begin position="96"/>
        <end position="110"/>
    </location>
</feature>
<feature type="domain" description="FYVE-type" evidence="20">
    <location>
        <begin position="191"/>
        <end position="286"/>
    </location>
</feature>
<gene>
    <name evidence="21" type="ORF">EJ02DRAFT_73550</name>
</gene>
<keyword evidence="12" id="KW-0833">Ubl conjugation pathway</keyword>
<dbReference type="CDD" id="cd16489">
    <property type="entry name" value="mRING-CH-C4HC2H_ZNRF"/>
    <property type="match status" value="1"/>
</dbReference>
<dbReference type="PROSITE" id="PS50178">
    <property type="entry name" value="ZF_FYVE"/>
    <property type="match status" value="1"/>
</dbReference>
<keyword evidence="22" id="KW-1185">Reference proteome</keyword>
<feature type="region of interest" description="Disordered" evidence="18">
    <location>
        <begin position="396"/>
        <end position="467"/>
    </location>
</feature>
<dbReference type="InterPro" id="IPR001841">
    <property type="entry name" value="Znf_RING"/>
</dbReference>
<evidence type="ECO:0000313" key="21">
    <source>
        <dbReference type="EMBL" id="KAF1944972.1"/>
    </source>
</evidence>
<keyword evidence="15" id="KW-0458">Lysosome</keyword>
<accession>A0A6A5SZ71</accession>
<evidence type="ECO:0000256" key="4">
    <source>
        <dbReference type="ARBA" id="ARBA00004371"/>
    </source>
</evidence>
<evidence type="ECO:0000256" key="14">
    <source>
        <dbReference type="ARBA" id="ARBA00023136"/>
    </source>
</evidence>
<feature type="domain" description="RING-type" evidence="19">
    <location>
        <begin position="546"/>
        <end position="589"/>
    </location>
</feature>
<dbReference type="GO" id="GO:0061630">
    <property type="term" value="F:ubiquitin protein ligase activity"/>
    <property type="evidence" value="ECO:0007669"/>
    <property type="project" value="UniProtKB-EC"/>
</dbReference>
<evidence type="ECO:0000256" key="11">
    <source>
        <dbReference type="ARBA" id="ARBA00022771"/>
    </source>
</evidence>
<keyword evidence="16" id="KW-0449">Lipoprotein</keyword>
<dbReference type="GO" id="GO:0070936">
    <property type="term" value="P:protein K48-linked ubiquitination"/>
    <property type="evidence" value="ECO:0007669"/>
    <property type="project" value="TreeGrafter"/>
</dbReference>
<proteinExistence type="predicted"/>
<feature type="compositionally biased region" description="Polar residues" evidence="18">
    <location>
        <begin position="332"/>
        <end position="352"/>
    </location>
</feature>
<feature type="compositionally biased region" description="Low complexity" evidence="18">
    <location>
        <begin position="294"/>
        <end position="308"/>
    </location>
</feature>
<dbReference type="GO" id="GO:0016020">
    <property type="term" value="C:membrane"/>
    <property type="evidence" value="ECO:0007669"/>
    <property type="project" value="UniProtKB-SubCell"/>
</dbReference>
<dbReference type="GO" id="GO:0043161">
    <property type="term" value="P:proteasome-mediated ubiquitin-dependent protein catabolic process"/>
    <property type="evidence" value="ECO:0007669"/>
    <property type="project" value="TreeGrafter"/>
</dbReference>
<dbReference type="InterPro" id="IPR011011">
    <property type="entry name" value="Znf_FYVE_PHD"/>
</dbReference>
<evidence type="ECO:0000256" key="8">
    <source>
        <dbReference type="ARBA" id="ARBA00022707"/>
    </source>
</evidence>
<evidence type="ECO:0000256" key="13">
    <source>
        <dbReference type="ARBA" id="ARBA00022833"/>
    </source>
</evidence>
<evidence type="ECO:0000313" key="22">
    <source>
        <dbReference type="Proteomes" id="UP000800038"/>
    </source>
</evidence>
<feature type="region of interest" description="Disordered" evidence="18">
    <location>
        <begin position="286"/>
        <end position="382"/>
    </location>
</feature>
<evidence type="ECO:0000259" key="19">
    <source>
        <dbReference type="PROSITE" id="PS50089"/>
    </source>
</evidence>
<dbReference type="PROSITE" id="PS50089">
    <property type="entry name" value="ZF_RING_2"/>
    <property type="match status" value="1"/>
</dbReference>
<keyword evidence="8" id="KW-0519">Myristate</keyword>
<keyword evidence="7" id="KW-0808">Transferase</keyword>
<evidence type="ECO:0000256" key="1">
    <source>
        <dbReference type="ARBA" id="ARBA00000900"/>
    </source>
</evidence>
<dbReference type="PANTHER" id="PTHR46661">
    <property type="entry name" value="E3 UBIQUITIN-PROTEIN LIGASE ZNRF1-LIKE PROTEIN"/>
    <property type="match status" value="1"/>
</dbReference>
<evidence type="ECO:0000259" key="20">
    <source>
        <dbReference type="PROSITE" id="PS50178"/>
    </source>
</evidence>
<dbReference type="AlphaFoldDB" id="A0A6A5SZ71"/>
<protein>
    <recommendedName>
        <fullName evidence="6">RING-type E3 ubiquitin transferase</fullName>
        <ecNumber evidence="6">2.3.2.27</ecNumber>
    </recommendedName>
</protein>
<dbReference type="Gene3D" id="3.30.40.10">
    <property type="entry name" value="Zinc/RING finger domain, C3HC4 (zinc finger)"/>
    <property type="match status" value="2"/>
</dbReference>
<evidence type="ECO:0000256" key="10">
    <source>
        <dbReference type="ARBA" id="ARBA00022753"/>
    </source>
</evidence>
<dbReference type="InterPro" id="IPR051878">
    <property type="entry name" value="ZNRF_ubiq-protein_ligase"/>
</dbReference>
<evidence type="ECO:0000256" key="6">
    <source>
        <dbReference type="ARBA" id="ARBA00012483"/>
    </source>
</evidence>
<sequence>MPPNANMNPRPSGPYTQSNASYESQFDGVAQGVVASHSLAQGRETWIDFIRERDGTGSDPTANRLPPTPSNACTPSTPATAPEGRPTPSPSRYTLPNRPSSRNTDSSSSRSSDRKRRLTTADSPMRRPSSSRMHSENVGDTSADPIVLDSSPAASMRALPPTPSLPPQANTGPPGEVRRQSDIVLPAWQPDGEVAQCPVCGRHFTFLFRKHHCRKCGRVVCASCSPHRITIPRQFIVHPPYEGTTNIVDLTAEDENAMSSFGPFRNPALGGGEEVRVCNPCVPDPNFNPPPQYNPASLSQSSSQFPSSSRPPPPPHPRAHRSASSVHDASRTAGQGQTQPPRDPFNASNQARRVSYHGSSHVGERRLPPLPPSAHTQPQHPHHRAPLIAETMVNNRPSHRQRPSNPGYGSLTGANPFGQSVATPVPAPIHSQHAQPPRPRRQVAEEDECPICGNELPPKGPGDDEAERTQHIEECIALHSASPAPVPLMQTTSASLPNQRTRGMSSAGNGEGPSNLNRLSHAARGMFPYTATEKDCTDEEGREAECIICLEDFEAGVKMARLVCWCRFHEKCIKEWWDKKGRGACPTHQLQE</sequence>
<dbReference type="Pfam" id="PF13639">
    <property type="entry name" value="zf-RING_2"/>
    <property type="match status" value="1"/>
</dbReference>
<dbReference type="GO" id="GO:0008270">
    <property type="term" value="F:zinc ion binding"/>
    <property type="evidence" value="ECO:0007669"/>
    <property type="project" value="UniProtKB-KW"/>
</dbReference>
<dbReference type="InterPro" id="IPR000306">
    <property type="entry name" value="Znf_FYVE"/>
</dbReference>
<keyword evidence="10" id="KW-0967">Endosome</keyword>
<evidence type="ECO:0000256" key="18">
    <source>
        <dbReference type="SAM" id="MobiDB-lite"/>
    </source>
</evidence>
<evidence type="ECO:0000256" key="3">
    <source>
        <dbReference type="ARBA" id="ARBA00004177"/>
    </source>
</evidence>
<keyword evidence="14" id="KW-0472">Membrane</keyword>
<dbReference type="Pfam" id="PF01363">
    <property type="entry name" value="FYVE"/>
    <property type="match status" value="1"/>
</dbReference>
<dbReference type="InterPro" id="IPR017455">
    <property type="entry name" value="Znf_FYVE-rel"/>
</dbReference>
<comment type="subcellular location">
    <subcellularLocation>
        <location evidence="3">Endosome</location>
    </subcellularLocation>
    <subcellularLocation>
        <location evidence="4">Lysosome</location>
    </subcellularLocation>
    <subcellularLocation>
        <location evidence="2">Membrane</location>
        <topology evidence="2">Peripheral membrane protein</topology>
    </subcellularLocation>
</comment>
<feature type="region of interest" description="Disordered" evidence="18">
    <location>
        <begin position="50"/>
        <end position="177"/>
    </location>
</feature>
<name>A0A6A5SZ71_9PLEO</name>
<organism evidence="21 22">
    <name type="scientific">Clathrospora elynae</name>
    <dbReference type="NCBI Taxonomy" id="706981"/>
    <lineage>
        <taxon>Eukaryota</taxon>
        <taxon>Fungi</taxon>
        <taxon>Dikarya</taxon>
        <taxon>Ascomycota</taxon>
        <taxon>Pezizomycotina</taxon>
        <taxon>Dothideomycetes</taxon>
        <taxon>Pleosporomycetidae</taxon>
        <taxon>Pleosporales</taxon>
        <taxon>Diademaceae</taxon>
        <taxon>Clathrospora</taxon>
    </lineage>
</organism>
<comment type="catalytic activity">
    <reaction evidence="1">
        <text>S-ubiquitinyl-[E2 ubiquitin-conjugating enzyme]-L-cysteine + [acceptor protein]-L-lysine = [E2 ubiquitin-conjugating enzyme]-L-cysteine + N(6)-ubiquitinyl-[acceptor protein]-L-lysine.</text>
        <dbReference type="EC" id="2.3.2.27"/>
    </reaction>
</comment>
<dbReference type="SMART" id="SM00184">
    <property type="entry name" value="RING"/>
    <property type="match status" value="1"/>
</dbReference>